<dbReference type="GO" id="GO:0005975">
    <property type="term" value="P:carbohydrate metabolic process"/>
    <property type="evidence" value="ECO:0007669"/>
    <property type="project" value="InterPro"/>
</dbReference>
<dbReference type="InterPro" id="IPR051398">
    <property type="entry name" value="Polysacch_Deacetylase"/>
</dbReference>
<evidence type="ECO:0000313" key="5">
    <source>
        <dbReference type="Proteomes" id="UP000036520"/>
    </source>
</evidence>
<dbReference type="Proteomes" id="UP000036520">
    <property type="component" value="Chromosome"/>
</dbReference>
<dbReference type="PANTHER" id="PTHR34216:SF3">
    <property type="entry name" value="POLY-BETA-1,6-N-ACETYL-D-GLUCOSAMINE N-DEACETYLASE"/>
    <property type="match status" value="1"/>
</dbReference>
<dbReference type="GO" id="GO:0005576">
    <property type="term" value="C:extracellular region"/>
    <property type="evidence" value="ECO:0007669"/>
    <property type="project" value="UniProtKB-SubCell"/>
</dbReference>
<dbReference type="GO" id="GO:0016810">
    <property type="term" value="F:hydrolase activity, acting on carbon-nitrogen (but not peptide) bonds"/>
    <property type="evidence" value="ECO:0007669"/>
    <property type="project" value="InterPro"/>
</dbReference>
<evidence type="ECO:0000313" key="4">
    <source>
        <dbReference type="EMBL" id="AKP53024.1"/>
    </source>
</evidence>
<dbReference type="STRING" id="320787.CA2015_3647"/>
<dbReference type="OrthoDB" id="7836272at2"/>
<gene>
    <name evidence="4" type="ORF">CA2015_3647</name>
</gene>
<dbReference type="RefSeq" id="WP_048643177.1">
    <property type="nucleotide sequence ID" value="NZ_CP012040.1"/>
</dbReference>
<dbReference type="KEGG" id="camu:CA2015_3647"/>
<name>A0A0H4PFN4_9BACT</name>
<evidence type="ECO:0000256" key="1">
    <source>
        <dbReference type="ARBA" id="ARBA00004613"/>
    </source>
</evidence>
<dbReference type="EMBL" id="CP012040">
    <property type="protein sequence ID" value="AKP53024.1"/>
    <property type="molecule type" value="Genomic_DNA"/>
</dbReference>
<dbReference type="SUPFAM" id="SSF88713">
    <property type="entry name" value="Glycoside hydrolase/deacetylase"/>
    <property type="match status" value="1"/>
</dbReference>
<dbReference type="InterPro" id="IPR002509">
    <property type="entry name" value="NODB_dom"/>
</dbReference>
<dbReference type="Pfam" id="PF01522">
    <property type="entry name" value="Polysacc_deac_1"/>
    <property type="match status" value="1"/>
</dbReference>
<accession>A0A0H4PFN4</accession>
<dbReference type="PANTHER" id="PTHR34216">
    <property type="match status" value="1"/>
</dbReference>
<comment type="subcellular location">
    <subcellularLocation>
        <location evidence="1">Secreted</location>
    </subcellularLocation>
</comment>
<proteinExistence type="predicted"/>
<keyword evidence="2" id="KW-0732">Signal</keyword>
<evidence type="ECO:0000256" key="2">
    <source>
        <dbReference type="ARBA" id="ARBA00022729"/>
    </source>
</evidence>
<keyword evidence="5" id="KW-1185">Reference proteome</keyword>
<sequence length="322" mass="37547">MNRPTLVISLDFELHWGRFDKVSIQNRETYYRTAREVVPKLLSLFNQYEVEVTWATVGMLMAENVEEWEHYSPTLRPIYKNTKLSAYDWFNASSKNNSCLFAPELVHNIIDTPGQELASHTFSHYYTMENGHEDRAFREDLMASKRIAQEKFGKKLSSLVFPRNQYNAESIKLAGALGFSALRTNPGDWFWKDPEKGELLKKIWRTSDSILSLGKRTSYQFDNKVLSSPVLIPSSRFLRPFNPKLARFNQLKINRIKDEITTAAKNDEVYHIWWHPHNHGHYPDQSLNEVKQILEHFSSCRDQYGMQSRSMEGIAHSLIPSQ</sequence>
<dbReference type="AlphaFoldDB" id="A0A0H4PFN4"/>
<dbReference type="InterPro" id="IPR011330">
    <property type="entry name" value="Glyco_hydro/deAcase_b/a-brl"/>
</dbReference>
<protein>
    <submittedName>
        <fullName evidence="4">Polysaccharide deacetylase</fullName>
    </submittedName>
</protein>
<feature type="domain" description="NodB homology" evidence="3">
    <location>
        <begin position="35"/>
        <end position="181"/>
    </location>
</feature>
<organism evidence="4 5">
    <name type="scientific">Cyclobacterium amurskyense</name>
    <dbReference type="NCBI Taxonomy" id="320787"/>
    <lineage>
        <taxon>Bacteria</taxon>
        <taxon>Pseudomonadati</taxon>
        <taxon>Bacteroidota</taxon>
        <taxon>Cytophagia</taxon>
        <taxon>Cytophagales</taxon>
        <taxon>Cyclobacteriaceae</taxon>
        <taxon>Cyclobacterium</taxon>
    </lineage>
</organism>
<dbReference type="CDD" id="cd10929">
    <property type="entry name" value="CE4_u5"/>
    <property type="match status" value="1"/>
</dbReference>
<reference evidence="4 5" key="1">
    <citation type="submission" date="2015-07" db="EMBL/GenBank/DDBJ databases">
        <authorList>
            <person name="Kim K.M."/>
        </authorList>
    </citation>
    <scope>NUCLEOTIDE SEQUENCE [LARGE SCALE GENOMIC DNA]</scope>
    <source>
        <strain evidence="4 5">KCTC 12363</strain>
    </source>
</reference>
<evidence type="ECO:0000259" key="3">
    <source>
        <dbReference type="Pfam" id="PF01522"/>
    </source>
</evidence>
<dbReference type="Gene3D" id="3.20.20.370">
    <property type="entry name" value="Glycoside hydrolase/deacetylase"/>
    <property type="match status" value="1"/>
</dbReference>